<dbReference type="AlphaFoldDB" id="A0AA95H8A9"/>
<dbReference type="KEGG" id="tdu:QJT80_00750"/>
<evidence type="ECO:0000313" key="1">
    <source>
        <dbReference type="EMBL" id="WGZ91013.1"/>
    </source>
</evidence>
<dbReference type="PANTHER" id="PTHR46246:SF1">
    <property type="entry name" value="GUANOSINE-3',5'-BIS(DIPHOSPHATE) 3'-PYROPHOSPHOHYDROLASE MESH1"/>
    <property type="match status" value="1"/>
</dbReference>
<reference evidence="1" key="2">
    <citation type="submission" date="2023-04" db="EMBL/GenBank/DDBJ databases">
        <authorList>
            <person name="Beletskiy A.V."/>
            <person name="Mardanov A.V."/>
            <person name="Ravin N.V."/>
        </authorList>
    </citation>
    <scope>NUCLEOTIDE SEQUENCE</scope>
    <source>
        <strain evidence="1">GKL-01</strain>
    </source>
</reference>
<organism evidence="1">
    <name type="scientific">Candidatus Thiocaldithrix dubininis</name>
    <dbReference type="NCBI Taxonomy" id="3080823"/>
    <lineage>
        <taxon>Bacteria</taxon>
        <taxon>Pseudomonadati</taxon>
        <taxon>Pseudomonadota</taxon>
        <taxon>Gammaproteobacteria</taxon>
        <taxon>Thiotrichales</taxon>
        <taxon>Thiotrichaceae</taxon>
        <taxon>Candidatus Thiocaldithrix</taxon>
    </lineage>
</organism>
<proteinExistence type="predicted"/>
<protein>
    <submittedName>
        <fullName evidence="1">HD domain-containing protein</fullName>
    </submittedName>
</protein>
<dbReference type="SUPFAM" id="SSF109604">
    <property type="entry name" value="HD-domain/PDEase-like"/>
    <property type="match status" value="1"/>
</dbReference>
<dbReference type="InterPro" id="IPR052194">
    <property type="entry name" value="MESH1"/>
</dbReference>
<dbReference type="EMBL" id="CP124755">
    <property type="protein sequence ID" value="WGZ91013.1"/>
    <property type="molecule type" value="Genomic_DNA"/>
</dbReference>
<sequence length="199" mass="22401">MLYQPNWSPECYLKAWDFACLAHRGQRYTGHVPGVVYDYINHPAAVAMEVMHALCAHPHYDGNLALQCALLHDTLEDTEVSYSDLSLLFTKTVADGVQALSKNPQLPKAEQMRDSLARIQQQPYEVWLVKLADRINNLQYAPPYWSGAKVQAYKDEAELILQSLGAASAVLSQRLAERIQVYGTELAVTPHQHLVNDRV</sequence>
<dbReference type="Gene3D" id="1.10.3210.10">
    <property type="entry name" value="Hypothetical protein af1432"/>
    <property type="match status" value="1"/>
</dbReference>
<accession>A0AA95H8A9</accession>
<name>A0AA95H8A9_9GAMM</name>
<dbReference type="PANTHER" id="PTHR46246">
    <property type="entry name" value="GUANOSINE-3',5'-BIS(DIPHOSPHATE) 3'-PYROPHOSPHOHYDROLASE MESH1"/>
    <property type="match status" value="1"/>
</dbReference>
<gene>
    <name evidence="1" type="ORF">QJT80_00750</name>
</gene>
<dbReference type="GO" id="GO:0008893">
    <property type="term" value="F:guanosine-3',5'-bis(diphosphate) 3'-diphosphatase activity"/>
    <property type="evidence" value="ECO:0007669"/>
    <property type="project" value="TreeGrafter"/>
</dbReference>
<dbReference type="Pfam" id="PF13328">
    <property type="entry name" value="HD_4"/>
    <property type="match status" value="1"/>
</dbReference>
<reference evidence="1" key="1">
    <citation type="journal article" date="2023" name="Int. J. Mol. Sci.">
        <title>Metagenomics Revealed a New Genus 'Candidatus Thiocaldithrix dubininis' gen. nov., sp. nov. and a New Species 'Candidatus Thiothrix putei' sp. nov. in the Family Thiotrichaceae, Some Members of Which Have Traits of Both Na+- and H+-Motive Energetics.</title>
        <authorList>
            <person name="Ravin N.V."/>
            <person name="Muntyan M.S."/>
            <person name="Smolyakov D.D."/>
            <person name="Rudenko T.S."/>
            <person name="Beletsky A.V."/>
            <person name="Mardanov A.V."/>
            <person name="Grabovich M.Y."/>
        </authorList>
    </citation>
    <scope>NUCLEOTIDE SEQUENCE</scope>
    <source>
        <strain evidence="1">GKL-01</strain>
    </source>
</reference>
<dbReference type="Proteomes" id="UP001300672">
    <property type="component" value="Chromosome"/>
</dbReference>